<evidence type="ECO:0000313" key="2">
    <source>
        <dbReference type="Proteomes" id="UP001596052"/>
    </source>
</evidence>
<keyword evidence="2" id="KW-1185">Reference proteome</keyword>
<accession>A0ABW0KYP0</accession>
<name>A0ABW0KYP0_9BACT</name>
<organism evidence="1 2">
    <name type="scientific">Prosthecobacter fluviatilis</name>
    <dbReference type="NCBI Taxonomy" id="445931"/>
    <lineage>
        <taxon>Bacteria</taxon>
        <taxon>Pseudomonadati</taxon>
        <taxon>Verrucomicrobiota</taxon>
        <taxon>Verrucomicrobiia</taxon>
        <taxon>Verrucomicrobiales</taxon>
        <taxon>Verrucomicrobiaceae</taxon>
        <taxon>Prosthecobacter</taxon>
    </lineage>
</organism>
<dbReference type="EMBL" id="JBHSMQ010000014">
    <property type="protein sequence ID" value="MFC5457992.1"/>
    <property type="molecule type" value="Genomic_DNA"/>
</dbReference>
<dbReference type="InterPro" id="IPR016032">
    <property type="entry name" value="Sig_transdc_resp-reg_C-effctor"/>
</dbReference>
<dbReference type="Proteomes" id="UP001596052">
    <property type="component" value="Unassembled WGS sequence"/>
</dbReference>
<gene>
    <name evidence="1" type="ORF">ACFQDI_24190</name>
</gene>
<dbReference type="SUPFAM" id="SSF46894">
    <property type="entry name" value="C-terminal effector domain of the bipartite response regulators"/>
    <property type="match status" value="1"/>
</dbReference>
<reference evidence="2" key="1">
    <citation type="journal article" date="2019" name="Int. J. Syst. Evol. Microbiol.">
        <title>The Global Catalogue of Microorganisms (GCM) 10K type strain sequencing project: providing services to taxonomists for standard genome sequencing and annotation.</title>
        <authorList>
            <consortium name="The Broad Institute Genomics Platform"/>
            <consortium name="The Broad Institute Genome Sequencing Center for Infectious Disease"/>
            <person name="Wu L."/>
            <person name="Ma J."/>
        </authorList>
    </citation>
    <scope>NUCLEOTIDE SEQUENCE [LARGE SCALE GENOMIC DNA]</scope>
    <source>
        <strain evidence="2">CGMCC 4.1469</strain>
    </source>
</reference>
<protein>
    <submittedName>
        <fullName evidence="1">Helix-turn-helix transcriptional regulator</fullName>
    </submittedName>
</protein>
<comment type="caution">
    <text evidence="1">The sequence shown here is derived from an EMBL/GenBank/DDBJ whole genome shotgun (WGS) entry which is preliminary data.</text>
</comment>
<sequence length="78" mass="8425">MNAFFLYSKEVGAKSQPMNADGGGIVSTCMSHKTSLTPREKEIQSLLARGKSPEAIAIRLGMKLSKVLMAIAMMPKLL</sequence>
<dbReference type="Gene3D" id="1.10.10.10">
    <property type="entry name" value="Winged helix-like DNA-binding domain superfamily/Winged helix DNA-binding domain"/>
    <property type="match status" value="1"/>
</dbReference>
<dbReference type="RefSeq" id="WP_377171880.1">
    <property type="nucleotide sequence ID" value="NZ_JBHSMQ010000014.1"/>
</dbReference>
<dbReference type="InterPro" id="IPR036388">
    <property type="entry name" value="WH-like_DNA-bd_sf"/>
</dbReference>
<proteinExistence type="predicted"/>
<evidence type="ECO:0000313" key="1">
    <source>
        <dbReference type="EMBL" id="MFC5457992.1"/>
    </source>
</evidence>